<keyword evidence="3" id="KW-1185">Reference proteome</keyword>
<protein>
    <submittedName>
        <fullName evidence="2">Uncharacterized protein</fullName>
    </submittedName>
</protein>
<comment type="caution">
    <text evidence="2">The sequence shown here is derived from an EMBL/GenBank/DDBJ whole genome shotgun (WGS) entry which is preliminary data.</text>
</comment>
<accession>A0A444YRV7</accession>
<name>A0A444YRV7_ARAHY</name>
<dbReference type="Proteomes" id="UP000289738">
    <property type="component" value="Chromosome B06"/>
</dbReference>
<gene>
    <name evidence="2" type="ORF">Ahy_B06g084428</name>
</gene>
<feature type="region of interest" description="Disordered" evidence="1">
    <location>
        <begin position="1"/>
        <end position="23"/>
    </location>
</feature>
<reference evidence="2 3" key="1">
    <citation type="submission" date="2019-01" db="EMBL/GenBank/DDBJ databases">
        <title>Sequencing of cultivated peanut Arachis hypogaea provides insights into genome evolution and oil improvement.</title>
        <authorList>
            <person name="Chen X."/>
        </authorList>
    </citation>
    <scope>NUCLEOTIDE SEQUENCE [LARGE SCALE GENOMIC DNA]</scope>
    <source>
        <strain evidence="3">cv. Fuhuasheng</strain>
        <tissue evidence="2">Leaves</tissue>
    </source>
</reference>
<sequence length="93" mass="10449">MAGEVSNVNDGSATNDSAPVNIQPSDVISRSEGVVVNEIAFRQYVEESHHDLVNLLIQQMTTILNPIMANHELKFDRLARQVERIARIVDYDE</sequence>
<proteinExistence type="predicted"/>
<organism evidence="2 3">
    <name type="scientific">Arachis hypogaea</name>
    <name type="common">Peanut</name>
    <dbReference type="NCBI Taxonomy" id="3818"/>
    <lineage>
        <taxon>Eukaryota</taxon>
        <taxon>Viridiplantae</taxon>
        <taxon>Streptophyta</taxon>
        <taxon>Embryophyta</taxon>
        <taxon>Tracheophyta</taxon>
        <taxon>Spermatophyta</taxon>
        <taxon>Magnoliopsida</taxon>
        <taxon>eudicotyledons</taxon>
        <taxon>Gunneridae</taxon>
        <taxon>Pentapetalae</taxon>
        <taxon>rosids</taxon>
        <taxon>fabids</taxon>
        <taxon>Fabales</taxon>
        <taxon>Fabaceae</taxon>
        <taxon>Papilionoideae</taxon>
        <taxon>50 kb inversion clade</taxon>
        <taxon>dalbergioids sensu lato</taxon>
        <taxon>Dalbergieae</taxon>
        <taxon>Pterocarpus clade</taxon>
        <taxon>Arachis</taxon>
    </lineage>
</organism>
<evidence type="ECO:0000256" key="1">
    <source>
        <dbReference type="SAM" id="MobiDB-lite"/>
    </source>
</evidence>
<evidence type="ECO:0000313" key="3">
    <source>
        <dbReference type="Proteomes" id="UP000289738"/>
    </source>
</evidence>
<dbReference type="EMBL" id="SDMP01000016">
    <property type="protein sequence ID" value="RYR04656.1"/>
    <property type="molecule type" value="Genomic_DNA"/>
</dbReference>
<dbReference type="AlphaFoldDB" id="A0A444YRV7"/>
<evidence type="ECO:0000313" key="2">
    <source>
        <dbReference type="EMBL" id="RYR04656.1"/>
    </source>
</evidence>